<dbReference type="Gene3D" id="3.90.1150.10">
    <property type="entry name" value="Aspartate Aminotransferase, domain 1"/>
    <property type="match status" value="1"/>
</dbReference>
<evidence type="ECO:0000256" key="1">
    <source>
        <dbReference type="ARBA" id="ARBA00001933"/>
    </source>
</evidence>
<accession>A0A101S6B4</accession>
<comment type="cofactor">
    <cofactor evidence="1">
        <name>pyridoxal 5'-phosphate</name>
        <dbReference type="ChEBI" id="CHEBI:597326"/>
    </cofactor>
</comment>
<evidence type="ECO:0000256" key="2">
    <source>
        <dbReference type="ARBA" id="ARBA00012224"/>
    </source>
</evidence>
<dbReference type="InterPro" id="IPR004839">
    <property type="entry name" value="Aminotransferase_I/II_large"/>
</dbReference>
<dbReference type="Pfam" id="PF00155">
    <property type="entry name" value="Aminotran_1_2"/>
    <property type="match status" value="1"/>
</dbReference>
<evidence type="ECO:0000313" key="7">
    <source>
        <dbReference type="EMBL" id="KUN67928.1"/>
    </source>
</evidence>
<comment type="similarity">
    <text evidence="5">Belongs to the class-II pyridoxal-phosphate-dependent aminotransferase family. MalY/PatB cystathionine beta-lyase subfamily.</text>
</comment>
<keyword evidence="3" id="KW-0663">Pyridoxal phosphate</keyword>
<reference evidence="7 8" key="1">
    <citation type="submission" date="2015-10" db="EMBL/GenBank/DDBJ databases">
        <title>Draft genome sequence of Streptomyces griseorubiginosus DSM 40469, type strain for the species Streptomyces griseorubiginosus.</title>
        <authorList>
            <person name="Ruckert C."/>
            <person name="Winkler A."/>
            <person name="Kalinowski J."/>
            <person name="Kampfer P."/>
            <person name="Glaeser S."/>
        </authorList>
    </citation>
    <scope>NUCLEOTIDE SEQUENCE [LARGE SCALE GENOMIC DNA]</scope>
    <source>
        <strain evidence="7 8">DSM 40469</strain>
    </source>
</reference>
<sequence length="394" mass="41571">MDGMPHDIPAPDTPNPLRALSLERLRRRTSMKWRTYPEDVLPLWVAEMDVPLAEPVVRAVREAMELGDTGYPAGTAYAEALAAFAAERWAWEGLAVERTAIVPDVMMGIVEMLKLVSGPGDPVVVNSPVYPPFFPFVENMGRKVVEAPLGADGRLDLGVLEDTFGRLSAGAGRPAYLLCSPQNPTGAVHTADELAAVAALARTYGIRVVVDEIHAPLTAPGANFVPYLSVPGAENGLSLLSASKAWNLAGLKAAVAVAGPEAADDLARLPEEVGHGPSHVGVLAHTAALLEGGAWLDALLRGLDDNRRLLAGLLAEHLPAVRYTPGQATYLAWLDCRALGLGGDPAEVFLERGRVALNSGIPFGTGGEGFVRLNLATSPELITEAVRRMASALG</sequence>
<evidence type="ECO:0000256" key="5">
    <source>
        <dbReference type="ARBA" id="ARBA00037974"/>
    </source>
</evidence>
<dbReference type="GO" id="GO:0030170">
    <property type="term" value="F:pyridoxal phosphate binding"/>
    <property type="evidence" value="ECO:0007669"/>
    <property type="project" value="InterPro"/>
</dbReference>
<dbReference type="SUPFAM" id="SSF53383">
    <property type="entry name" value="PLP-dependent transferases"/>
    <property type="match status" value="1"/>
</dbReference>
<evidence type="ECO:0000256" key="3">
    <source>
        <dbReference type="ARBA" id="ARBA00022898"/>
    </source>
</evidence>
<dbReference type="InterPro" id="IPR015422">
    <property type="entry name" value="PyrdxlP-dep_Trfase_small"/>
</dbReference>
<feature type="domain" description="Aminotransferase class I/classII large" evidence="6">
    <location>
        <begin position="56"/>
        <end position="388"/>
    </location>
</feature>
<dbReference type="CDD" id="cd00609">
    <property type="entry name" value="AAT_like"/>
    <property type="match status" value="1"/>
</dbReference>
<protein>
    <recommendedName>
        <fullName evidence="2">cysteine-S-conjugate beta-lyase</fullName>
        <ecNumber evidence="2">4.4.1.13</ecNumber>
    </recommendedName>
</protein>
<dbReference type="GO" id="GO:0047804">
    <property type="term" value="F:cysteine-S-conjugate beta-lyase activity"/>
    <property type="evidence" value="ECO:0007669"/>
    <property type="project" value="UniProtKB-EC"/>
</dbReference>
<name>A0A101S6B4_9ACTN</name>
<evidence type="ECO:0000259" key="6">
    <source>
        <dbReference type="Pfam" id="PF00155"/>
    </source>
</evidence>
<gene>
    <name evidence="7" type="ORF">AQJ54_12890</name>
</gene>
<dbReference type="PANTHER" id="PTHR43525:SF2">
    <property type="entry name" value="CYSTATHIONINE BETA-LYASE-RELATED"/>
    <property type="match status" value="1"/>
</dbReference>
<dbReference type="Proteomes" id="UP000054375">
    <property type="component" value="Unassembled WGS sequence"/>
</dbReference>
<dbReference type="EC" id="4.4.1.13" evidence="2"/>
<evidence type="ECO:0000256" key="4">
    <source>
        <dbReference type="ARBA" id="ARBA00023239"/>
    </source>
</evidence>
<keyword evidence="8" id="KW-1185">Reference proteome</keyword>
<comment type="caution">
    <text evidence="7">The sequence shown here is derived from an EMBL/GenBank/DDBJ whole genome shotgun (WGS) entry which is preliminary data.</text>
</comment>
<evidence type="ECO:0000313" key="8">
    <source>
        <dbReference type="Proteomes" id="UP000054375"/>
    </source>
</evidence>
<dbReference type="AlphaFoldDB" id="A0A101S6B4"/>
<dbReference type="Gene3D" id="3.40.640.10">
    <property type="entry name" value="Type I PLP-dependent aspartate aminotransferase-like (Major domain)"/>
    <property type="match status" value="1"/>
</dbReference>
<proteinExistence type="inferred from homology"/>
<dbReference type="InterPro" id="IPR051798">
    <property type="entry name" value="Class-II_PLP-Dep_Aminotrans"/>
</dbReference>
<dbReference type="InterPro" id="IPR015424">
    <property type="entry name" value="PyrdxlP-dep_Trfase"/>
</dbReference>
<dbReference type="EMBL" id="LMWV01000007">
    <property type="protein sequence ID" value="KUN67928.1"/>
    <property type="molecule type" value="Genomic_DNA"/>
</dbReference>
<organism evidence="7 8">
    <name type="scientific">Streptomyces griseorubiginosus</name>
    <dbReference type="NCBI Taxonomy" id="67304"/>
    <lineage>
        <taxon>Bacteria</taxon>
        <taxon>Bacillati</taxon>
        <taxon>Actinomycetota</taxon>
        <taxon>Actinomycetes</taxon>
        <taxon>Kitasatosporales</taxon>
        <taxon>Streptomycetaceae</taxon>
        <taxon>Streptomyces</taxon>
    </lineage>
</organism>
<keyword evidence="4 7" id="KW-0456">Lyase</keyword>
<dbReference type="PANTHER" id="PTHR43525">
    <property type="entry name" value="PROTEIN MALY"/>
    <property type="match status" value="1"/>
</dbReference>
<dbReference type="InterPro" id="IPR015421">
    <property type="entry name" value="PyrdxlP-dep_Trfase_major"/>
</dbReference>